<accession>A0A418SF87</accession>
<evidence type="ECO:0008006" key="4">
    <source>
        <dbReference type="Google" id="ProtNLM"/>
    </source>
</evidence>
<dbReference type="RefSeq" id="WP_119839690.1">
    <property type="nucleotide sequence ID" value="NZ_CP060436.1"/>
</dbReference>
<evidence type="ECO:0000313" key="2">
    <source>
        <dbReference type="EMBL" id="QPM89242.1"/>
    </source>
</evidence>
<reference evidence="2 3" key="1">
    <citation type="submission" date="2020-08" db="EMBL/GenBank/DDBJ databases">
        <title>Genome sequence of Rhodobacteraceae bacterium Lw-13e.</title>
        <authorList>
            <person name="Poehlein A."/>
            <person name="Wolter L."/>
            <person name="Daniel R."/>
            <person name="Brinkhoff T."/>
        </authorList>
    </citation>
    <scope>NUCLEOTIDE SEQUENCE [LARGE SCALE GENOMIC DNA]</scope>
    <source>
        <strain evidence="2 3">Lw-13e</strain>
    </source>
</reference>
<proteinExistence type="predicted"/>
<evidence type="ECO:0000313" key="3">
    <source>
        <dbReference type="Proteomes" id="UP000283786"/>
    </source>
</evidence>
<name>A0A418SF87_9RHOB</name>
<keyword evidence="3" id="KW-1185">Reference proteome</keyword>
<feature type="region of interest" description="Disordered" evidence="1">
    <location>
        <begin position="93"/>
        <end position="151"/>
    </location>
</feature>
<protein>
    <recommendedName>
        <fullName evidence="4">DUF4177 domain-containing protein</fullName>
    </recommendedName>
</protein>
<evidence type="ECO:0000256" key="1">
    <source>
        <dbReference type="SAM" id="MobiDB-lite"/>
    </source>
</evidence>
<organism evidence="2 3">
    <name type="scientific">Pseudooceanicola algae</name>
    <dbReference type="NCBI Taxonomy" id="1537215"/>
    <lineage>
        <taxon>Bacteria</taxon>
        <taxon>Pseudomonadati</taxon>
        <taxon>Pseudomonadota</taxon>
        <taxon>Alphaproteobacteria</taxon>
        <taxon>Rhodobacterales</taxon>
        <taxon>Paracoccaceae</taxon>
        <taxon>Pseudooceanicola</taxon>
    </lineage>
</organism>
<dbReference type="EMBL" id="CP060436">
    <property type="protein sequence ID" value="QPM89242.1"/>
    <property type="molecule type" value="Genomic_DNA"/>
</dbReference>
<dbReference type="OrthoDB" id="7658888at2"/>
<gene>
    <name evidence="2" type="ORF">PSAL_004570</name>
</gene>
<dbReference type="KEGG" id="palw:PSAL_004570"/>
<dbReference type="Proteomes" id="UP000283786">
    <property type="component" value="Chromosome"/>
</dbReference>
<dbReference type="AlphaFoldDB" id="A0A418SF87"/>
<sequence>MSRYEYKVVPAPVKAPRKAAGAKTSEDRFAHGLEALINKLAADGWQYQRAEMLPQEERSGLTGSATTYRNVLIFCRPSPLDTYRAEVMDVDTPQETPMAAVSTEAQRQRLGPARGPAGGRGPVLTARKGEAVEDEAEDLAQSDTDHTKPAS</sequence>